<reference evidence="2 3" key="2">
    <citation type="submission" date="2017-09" db="EMBL/GenBank/DDBJ databases">
        <title>Extensive intraspecific genome diversity in a model arbuscular mycorrhizal fungus.</title>
        <authorList>
            <person name="Chen E.C."/>
            <person name="Morin E."/>
            <person name="Beaudet D."/>
            <person name="Noel J."/>
            <person name="Ndikumana S."/>
            <person name="Charron P."/>
            <person name="St-Onge C."/>
            <person name="Giorgi J."/>
            <person name="Grigoriev I.V."/>
            <person name="Roux C."/>
            <person name="Martin F.M."/>
            <person name="Corradi N."/>
        </authorList>
    </citation>
    <scope>NUCLEOTIDE SEQUENCE [LARGE SCALE GENOMIC DNA]</scope>
    <source>
        <strain evidence="2 3">A5</strain>
    </source>
</reference>
<comment type="caution">
    <text evidence="2">The sequence shown here is derived from an EMBL/GenBank/DDBJ whole genome shotgun (WGS) entry which is preliminary data.</text>
</comment>
<evidence type="ECO:0000313" key="3">
    <source>
        <dbReference type="Proteomes" id="UP000232722"/>
    </source>
</evidence>
<name>A0A2N0NF07_9GLOM</name>
<dbReference type="VEuPathDB" id="FungiDB:RhiirA1_542721"/>
<dbReference type="EMBL" id="LLXJ01008797">
    <property type="protein sequence ID" value="PKB93160.1"/>
    <property type="molecule type" value="Genomic_DNA"/>
</dbReference>
<proteinExistence type="predicted"/>
<evidence type="ECO:0000313" key="2">
    <source>
        <dbReference type="EMBL" id="PKB93160.1"/>
    </source>
</evidence>
<reference evidence="2 3" key="1">
    <citation type="submission" date="2016-04" db="EMBL/GenBank/DDBJ databases">
        <title>Genome analyses suggest a sexual origin of heterokaryosis in a supposedly ancient asexual fungus.</title>
        <authorList>
            <person name="Ropars J."/>
            <person name="Sedzielewska K."/>
            <person name="Noel J."/>
            <person name="Charron P."/>
            <person name="Farinelli L."/>
            <person name="Marton T."/>
            <person name="Kruger M."/>
            <person name="Pelin A."/>
            <person name="Brachmann A."/>
            <person name="Corradi N."/>
        </authorList>
    </citation>
    <scope>NUCLEOTIDE SEQUENCE [LARGE SCALE GENOMIC DNA]</scope>
    <source>
        <strain evidence="2 3">A5</strain>
    </source>
</reference>
<feature type="compositionally biased region" description="Basic and acidic residues" evidence="1">
    <location>
        <begin position="7"/>
        <end position="22"/>
    </location>
</feature>
<protein>
    <submittedName>
        <fullName evidence="2">Uncharacterized protein</fullName>
    </submittedName>
</protein>
<evidence type="ECO:0000256" key="1">
    <source>
        <dbReference type="SAM" id="MobiDB-lite"/>
    </source>
</evidence>
<dbReference type="Proteomes" id="UP000232722">
    <property type="component" value="Unassembled WGS sequence"/>
</dbReference>
<feature type="non-terminal residue" evidence="2">
    <location>
        <position position="1"/>
    </location>
</feature>
<accession>A0A2N0NF07</accession>
<dbReference type="AlphaFoldDB" id="A0A2N0NF07"/>
<sequence length="250" mass="28292">GSSEKVVNSEKDSAEQELRNLPEVDNYEPDFEYTSQKRRRQDKFQEPEADQNNENPGDDDDGESESGISLDDDVTFLSDDETPVEQFTALTSTIIQNLFRLSDVAIDSLIKFFQQILMDANQARFKNFPSSLYTASKLLQVGNQSKTYAVCPSCNSLYNIAEVVAEEGSKCTHVEFSMQSKGKPCGMELTMQAPLGNRNKNRPKLLFPLPSLKLQINSLYQRSGIQQQLRKWTNRHVDNGMLTDIYDGKI</sequence>
<feature type="compositionally biased region" description="Acidic residues" evidence="1">
    <location>
        <begin position="47"/>
        <end position="70"/>
    </location>
</feature>
<feature type="region of interest" description="Disordered" evidence="1">
    <location>
        <begin position="1"/>
        <end position="70"/>
    </location>
</feature>
<organism evidence="2 3">
    <name type="scientific">Rhizophagus irregularis</name>
    <dbReference type="NCBI Taxonomy" id="588596"/>
    <lineage>
        <taxon>Eukaryota</taxon>
        <taxon>Fungi</taxon>
        <taxon>Fungi incertae sedis</taxon>
        <taxon>Mucoromycota</taxon>
        <taxon>Glomeromycotina</taxon>
        <taxon>Glomeromycetes</taxon>
        <taxon>Glomerales</taxon>
        <taxon>Glomeraceae</taxon>
        <taxon>Rhizophagus</taxon>
    </lineage>
</organism>
<gene>
    <name evidence="2" type="ORF">RhiirA5_442152</name>
</gene>